<keyword evidence="1" id="KW-0285">Flavoprotein</keyword>
<dbReference type="GO" id="GO:0016491">
    <property type="term" value="F:oxidoreductase activity"/>
    <property type="evidence" value="ECO:0007669"/>
    <property type="project" value="UniProtKB-KW"/>
</dbReference>
<dbReference type="PANTHER" id="PTHR43656">
    <property type="entry name" value="BINDING OXIDOREDUCTASE, PUTATIVE (AFU_ORTHOLOGUE AFUA_2G08260)-RELATED"/>
    <property type="match status" value="1"/>
</dbReference>
<dbReference type="InterPro" id="IPR001155">
    <property type="entry name" value="OxRdtase_FMN_N"/>
</dbReference>
<dbReference type="Proteomes" id="UP000050794">
    <property type="component" value="Unassembled WGS sequence"/>
</dbReference>
<dbReference type="AlphaFoldDB" id="A0A183V6L2"/>
<dbReference type="InterPro" id="IPR051799">
    <property type="entry name" value="NADH_flavin_oxidoreductase"/>
</dbReference>
<name>A0A183V6L2_TOXCA</name>
<keyword evidence="4" id="KW-1185">Reference proteome</keyword>
<keyword evidence="2" id="KW-0560">Oxidoreductase</keyword>
<feature type="domain" description="NADH:flavin oxidoreductase/NADH oxidase N-terminal" evidence="3">
    <location>
        <begin position="34"/>
        <end position="350"/>
    </location>
</feature>
<reference evidence="5" key="1">
    <citation type="submission" date="2016-06" db="UniProtKB">
        <authorList>
            <consortium name="WormBaseParasite"/>
        </authorList>
    </citation>
    <scope>IDENTIFICATION</scope>
</reference>
<dbReference type="CDD" id="cd04733">
    <property type="entry name" value="OYE_like_2_FMN"/>
    <property type="match status" value="1"/>
</dbReference>
<evidence type="ECO:0000256" key="2">
    <source>
        <dbReference type="ARBA" id="ARBA00023002"/>
    </source>
</evidence>
<dbReference type="WBParaSite" id="TCNE_0001638301-mRNA-1">
    <property type="protein sequence ID" value="TCNE_0001638301-mRNA-1"/>
    <property type="gene ID" value="TCNE_0001638301"/>
</dbReference>
<dbReference type="Gene3D" id="3.20.20.70">
    <property type="entry name" value="Aldolase class I"/>
    <property type="match status" value="2"/>
</dbReference>
<dbReference type="Pfam" id="PF00724">
    <property type="entry name" value="Oxidored_FMN"/>
    <property type="match status" value="2"/>
</dbReference>
<organism evidence="4 5">
    <name type="scientific">Toxocara canis</name>
    <name type="common">Canine roundworm</name>
    <dbReference type="NCBI Taxonomy" id="6265"/>
    <lineage>
        <taxon>Eukaryota</taxon>
        <taxon>Metazoa</taxon>
        <taxon>Ecdysozoa</taxon>
        <taxon>Nematoda</taxon>
        <taxon>Chromadorea</taxon>
        <taxon>Rhabditida</taxon>
        <taxon>Spirurina</taxon>
        <taxon>Ascaridomorpha</taxon>
        <taxon>Ascaridoidea</taxon>
        <taxon>Toxocaridae</taxon>
        <taxon>Toxocara</taxon>
    </lineage>
</organism>
<protein>
    <submittedName>
        <fullName evidence="5">Oxidored_FMN domain-containing protein</fullName>
    </submittedName>
</protein>
<feature type="domain" description="NADH:flavin oxidoreductase/NADH oxidase N-terminal" evidence="3">
    <location>
        <begin position="405"/>
        <end position="619"/>
    </location>
</feature>
<evidence type="ECO:0000313" key="5">
    <source>
        <dbReference type="WBParaSite" id="TCNE_0001638301-mRNA-1"/>
    </source>
</evidence>
<dbReference type="InterPro" id="IPR013785">
    <property type="entry name" value="Aldolase_TIM"/>
</dbReference>
<evidence type="ECO:0000313" key="4">
    <source>
        <dbReference type="Proteomes" id="UP000050794"/>
    </source>
</evidence>
<dbReference type="PANTHER" id="PTHR43656:SF5">
    <property type="entry name" value="NADH:FLAVIN OXIDOREDUCTASE_NADH OXIDASE N-TERMINAL DOMAIN-CONTAINING PROTEIN"/>
    <property type="match status" value="1"/>
</dbReference>
<sequence length="704" mass="77691">LGSPLTFATSRSIACNRFLKAALTERIATWNPKNEHSNGIPTERIYNLYEKWGNGGFGMILTGNVMIDRHHLESAGNMIIAKEIDSTERRQAFKRLASKMKSDGALAIVQLGHAGRQTPITINAQPFSASDIQLKVIRQATGFGVPTALSTEQIKTEVIDRFVYAARYCQEAGFDGVQVHAAHGYLISQFMSPSTNKRIDKYGGSPANRARIVLEIYDAIRQAVTDDFIVGVKMNSVEFQKDGLQADDAVKICELMDTAGFDFIELSGGTMELFAFAHMRESTKKKEAFFLDFADEIIKRIRKSIIYVTGGFRTAQGMANAIKNGSTHGVGLGRPITQEPDLPKKILSALSTRAKQSLLDEHDLVLTSMASNTQMAQAGMAPLRIDPCENIMDLGDEKTVAEYKAAVKKYTQQIAEKARKGEPIYGVIDRFAYAARYCQEAGFDGVQVHAAHGYLISQFMSPTTNKRIDKYGGSPANRARIVLEIYDAIRQAVTNDFIVGVKMNSVEFQKDGLQANDAVKICELMDTAGFDFIELSGGTMELFAFAHMRESTKKREAFFLDFADEIIKRIRKSIIYVTGGFRTAQGMANAIKNGSTHGVGLGRPITQEPDLPKKIISALSTRAKQSLLDEHDFALTNMASNTQMAQAGMAPLRIDPCENIMDLSDEKTVAEYKAAVKKYTQQIAEKARKGEPIYGVLEYGCNNE</sequence>
<dbReference type="SUPFAM" id="SSF51395">
    <property type="entry name" value="FMN-linked oxidoreductases"/>
    <property type="match status" value="2"/>
</dbReference>
<evidence type="ECO:0000256" key="1">
    <source>
        <dbReference type="ARBA" id="ARBA00022630"/>
    </source>
</evidence>
<dbReference type="GO" id="GO:0010181">
    <property type="term" value="F:FMN binding"/>
    <property type="evidence" value="ECO:0007669"/>
    <property type="project" value="InterPro"/>
</dbReference>
<accession>A0A183V6L2</accession>
<proteinExistence type="predicted"/>
<evidence type="ECO:0000259" key="3">
    <source>
        <dbReference type="Pfam" id="PF00724"/>
    </source>
</evidence>